<dbReference type="AlphaFoldDB" id="A0A835S7Z0"/>
<organism evidence="1 2">
    <name type="scientific">Chlamydomonas incerta</name>
    <dbReference type="NCBI Taxonomy" id="51695"/>
    <lineage>
        <taxon>Eukaryota</taxon>
        <taxon>Viridiplantae</taxon>
        <taxon>Chlorophyta</taxon>
        <taxon>core chlorophytes</taxon>
        <taxon>Chlorophyceae</taxon>
        <taxon>CS clade</taxon>
        <taxon>Chlamydomonadales</taxon>
        <taxon>Chlamydomonadaceae</taxon>
        <taxon>Chlamydomonas</taxon>
    </lineage>
</organism>
<keyword evidence="2" id="KW-1185">Reference proteome</keyword>
<accession>A0A835S7Z0</accession>
<gene>
    <name evidence="1" type="ORF">HXX76_016038</name>
</gene>
<reference evidence="1" key="1">
    <citation type="journal article" date="2020" name="bioRxiv">
        <title>Comparative genomics of Chlamydomonas.</title>
        <authorList>
            <person name="Craig R.J."/>
            <person name="Hasan A.R."/>
            <person name="Ness R.W."/>
            <person name="Keightley P.D."/>
        </authorList>
    </citation>
    <scope>NUCLEOTIDE SEQUENCE</scope>
    <source>
        <strain evidence="1">SAG 7.73</strain>
    </source>
</reference>
<protein>
    <submittedName>
        <fullName evidence="1">Uncharacterized protein</fullName>
    </submittedName>
</protein>
<evidence type="ECO:0000313" key="1">
    <source>
        <dbReference type="EMBL" id="KAG2422423.1"/>
    </source>
</evidence>
<proteinExistence type="predicted"/>
<dbReference type="OrthoDB" id="531747at2759"/>
<sequence>MQEKMAAPGAVLPKGDGRILVESIRSLEQGQRTLQLIARHVAAKREFAGALELDWPTRKKWLDRICELSLRAPNCKPLILDIFANADAFALSTYFAADMVDLLGAAGAETALLTKLIELFKAKRPAGCKGVAAAYHRLLALMRERKDETAATAAAAALKALLAAPPVAAAAVAAAEPPPAAA</sequence>
<comment type="caution">
    <text evidence="1">The sequence shown here is derived from an EMBL/GenBank/DDBJ whole genome shotgun (WGS) entry which is preliminary data.</text>
</comment>
<name>A0A835S7Z0_CHLIN</name>
<dbReference type="EMBL" id="JAEHOC010000108">
    <property type="protein sequence ID" value="KAG2422423.1"/>
    <property type="molecule type" value="Genomic_DNA"/>
</dbReference>
<dbReference type="Proteomes" id="UP000650467">
    <property type="component" value="Unassembled WGS sequence"/>
</dbReference>
<evidence type="ECO:0000313" key="2">
    <source>
        <dbReference type="Proteomes" id="UP000650467"/>
    </source>
</evidence>